<reference evidence="1" key="1">
    <citation type="submission" date="2021-01" db="EMBL/GenBank/DDBJ databases">
        <authorList>
            <person name="Sun Q."/>
        </authorList>
    </citation>
    <scope>NUCLEOTIDE SEQUENCE</scope>
    <source>
        <strain evidence="1">YIM B02566</strain>
    </source>
</reference>
<protein>
    <submittedName>
        <fullName evidence="1">Uncharacterized protein</fullName>
    </submittedName>
</protein>
<organism evidence="1 2">
    <name type="scientific">Taklimakanibacter albus</name>
    <dbReference type="NCBI Taxonomy" id="2800327"/>
    <lineage>
        <taxon>Bacteria</taxon>
        <taxon>Pseudomonadati</taxon>
        <taxon>Pseudomonadota</taxon>
        <taxon>Alphaproteobacteria</taxon>
        <taxon>Hyphomicrobiales</taxon>
        <taxon>Aestuariivirgaceae</taxon>
        <taxon>Taklimakanibacter</taxon>
    </lineage>
</organism>
<dbReference type="EMBL" id="JAENHL010000008">
    <property type="protein sequence ID" value="MBK1869679.1"/>
    <property type="molecule type" value="Genomic_DNA"/>
</dbReference>
<comment type="caution">
    <text evidence="1">The sequence shown here is derived from an EMBL/GenBank/DDBJ whole genome shotgun (WGS) entry which is preliminary data.</text>
</comment>
<evidence type="ECO:0000313" key="1">
    <source>
        <dbReference type="EMBL" id="MBK1869679.1"/>
    </source>
</evidence>
<sequence>MASPLLASLDLGTGRVRAVAIDLKGRIVAEAAEPTPTHFPQSGWAEYHPQELWQVVRRVLSHLAETAKSLGTIQGFATGSMGEAGVLIDEDGRELGPIIAWYCGRTVTDGEKMRATLGDDYIFRTSGVTGSPSFSLAKILWWRRCHPDVFAKARRWLNMADWVAFRLTGEARTDYTLASRTNAIDLGKLAWSSGLLGKLDIDPDLFAPLIASGAVVGRVHTRAAEETGLPLGLPVSGGGHDHVISTVAADTTAPGILLDSMGTAEGLILANDRPIFEDALRRGGNQQSAFYLDTPRYKLMCGLTTSGGAIEWFRRQVGGTSYASLIAEAQKLPPGSNGLCFLPQLRGGDQPYPNPHARGAFIGITGDASPGALFRSVLEGLCLSTRLGFDHLSAIKGVTPVSRIRVIGGGTRNDLMMKIKASVYGRPLEVTALSEATCLSAAILGGIGAGVFSSVAEAQERMAEGLGTARLVEPDPHWAARYDELYHTVYAQLPAALNATHDALARFRDGA</sequence>
<accession>A0ACC5RAL5</accession>
<gene>
    <name evidence="1" type="ORF">JHL16_25180</name>
</gene>
<proteinExistence type="predicted"/>
<name>A0ACC5RAL5_9HYPH</name>
<evidence type="ECO:0000313" key="2">
    <source>
        <dbReference type="Proteomes" id="UP000616151"/>
    </source>
</evidence>
<keyword evidence="2" id="KW-1185">Reference proteome</keyword>
<dbReference type="Proteomes" id="UP000616151">
    <property type="component" value="Unassembled WGS sequence"/>
</dbReference>